<dbReference type="RefSeq" id="WP_313794596.1">
    <property type="nucleotide sequence ID" value="NZ_CP102453.1"/>
</dbReference>
<evidence type="ECO:0000313" key="3">
    <source>
        <dbReference type="Proteomes" id="UP001315967"/>
    </source>
</evidence>
<dbReference type="InterPro" id="IPR011528">
    <property type="entry name" value="NERD"/>
</dbReference>
<protein>
    <submittedName>
        <fullName evidence="2">NERD domain-containing protein</fullName>
    </submittedName>
</protein>
<sequence length="310" mass="36275">MEKNIELRVLEAMAVRGVAVDENHLQKLQTGYEGEAKFATLVVEFGLSHLMWVEDYWFKIEDGPKRQPDFLLVLPYEWIAFDVKNYKTSFEYREGKCYANGWSKPMDNIVSAAENRNENLQQLAREVTGNISVRSALVFINENCHVTYDRMPNDVELVPRTLLRRFLEQYRHTPPLKDWLVQKVSVVLDTYRTEYGMPFEALKVEDFASLRKGIVCGGCGFCGTERDKSQIICHQCGNKQTISEIVRYHTIQQRLLFYDNPEMVTTRHLYELMGKQITIRSIRRYMGNHFKVVNKGKSSYYQVDIHNTFK</sequence>
<reference evidence="2 3" key="1">
    <citation type="submission" date="2022-08" db="EMBL/GenBank/DDBJ databases">
        <title>Aerococcaceae sp. nov isolated from spoiled eye mask.</title>
        <authorList>
            <person name="Zhou G."/>
            <person name="Xie X.-B."/>
            <person name="Shi Q.-S."/>
            <person name="Wang Y.-S."/>
            <person name="Wen X."/>
            <person name="Peng H."/>
            <person name="Yang X.-J."/>
            <person name="Tao H.-B."/>
            <person name="Huang X.-M."/>
        </authorList>
    </citation>
    <scope>NUCLEOTIDE SEQUENCE [LARGE SCALE GENOMIC DNA]</scope>
    <source>
        <strain evidence="3">DM20194951</strain>
    </source>
</reference>
<accession>A0ABY5P9K4</accession>
<dbReference type="Proteomes" id="UP001315967">
    <property type="component" value="Chromosome"/>
</dbReference>
<feature type="domain" description="NERD" evidence="1">
    <location>
        <begin position="31"/>
        <end position="139"/>
    </location>
</feature>
<name>A0ABY5P9K4_9LACT</name>
<organism evidence="2 3">
    <name type="scientific">Fundicoccus culcitae</name>
    <dbReference type="NCBI Taxonomy" id="2969821"/>
    <lineage>
        <taxon>Bacteria</taxon>
        <taxon>Bacillati</taxon>
        <taxon>Bacillota</taxon>
        <taxon>Bacilli</taxon>
        <taxon>Lactobacillales</taxon>
        <taxon>Aerococcaceae</taxon>
        <taxon>Fundicoccus</taxon>
    </lineage>
</organism>
<dbReference type="EMBL" id="CP102453">
    <property type="protein sequence ID" value="UUX35103.1"/>
    <property type="molecule type" value="Genomic_DNA"/>
</dbReference>
<dbReference type="Pfam" id="PF08378">
    <property type="entry name" value="NERD"/>
    <property type="match status" value="1"/>
</dbReference>
<evidence type="ECO:0000313" key="2">
    <source>
        <dbReference type="EMBL" id="UUX35103.1"/>
    </source>
</evidence>
<gene>
    <name evidence="2" type="ORF">NRE15_05535</name>
</gene>
<keyword evidence="3" id="KW-1185">Reference proteome</keyword>
<proteinExistence type="predicted"/>
<evidence type="ECO:0000259" key="1">
    <source>
        <dbReference type="Pfam" id="PF08378"/>
    </source>
</evidence>